<dbReference type="InterPro" id="IPR000917">
    <property type="entry name" value="Sulfatase_N"/>
</dbReference>
<evidence type="ECO:0000256" key="5">
    <source>
        <dbReference type="ARBA" id="ARBA00022692"/>
    </source>
</evidence>
<reference evidence="11 12" key="1">
    <citation type="journal article" date="2016" name="Sci. Rep.">
        <title>Genomic and phenotypic characterization of the species Acinetobacter venetianus.</title>
        <authorList>
            <person name="Fondi M."/>
            <person name="Maida I."/>
            <person name="Perrin E."/>
            <person name="Orlandini V."/>
            <person name="La Torre L."/>
            <person name="Bosi E."/>
            <person name="Negroni A."/>
            <person name="Zanaroli G."/>
            <person name="Fava F."/>
            <person name="Decorosi F."/>
            <person name="Giovannetti L."/>
            <person name="Viti C."/>
            <person name="Vaneechoutte M."/>
            <person name="Dijkshoorn L."/>
            <person name="Fani R."/>
        </authorList>
    </citation>
    <scope>NUCLEOTIDE SEQUENCE [LARGE SCALE GENOMIC DNA]</scope>
    <source>
        <strain evidence="11 12">LUH5627</strain>
    </source>
</reference>
<protein>
    <submittedName>
        <fullName evidence="11">Phosphoethanolamine transferase EptA</fullName>
        <ecNumber evidence="11">2.7.-.-</ecNumber>
    </submittedName>
</protein>
<dbReference type="PANTHER" id="PTHR30443:SF0">
    <property type="entry name" value="PHOSPHOETHANOLAMINE TRANSFERASE EPTA"/>
    <property type="match status" value="1"/>
</dbReference>
<dbReference type="GO" id="GO:0016776">
    <property type="term" value="F:phosphotransferase activity, phosphate group as acceptor"/>
    <property type="evidence" value="ECO:0007669"/>
    <property type="project" value="TreeGrafter"/>
</dbReference>
<evidence type="ECO:0000259" key="10">
    <source>
        <dbReference type="Pfam" id="PF08019"/>
    </source>
</evidence>
<dbReference type="GO" id="GO:0009244">
    <property type="term" value="P:lipopolysaccharide core region biosynthetic process"/>
    <property type="evidence" value="ECO:0007669"/>
    <property type="project" value="TreeGrafter"/>
</dbReference>
<evidence type="ECO:0000256" key="4">
    <source>
        <dbReference type="ARBA" id="ARBA00022679"/>
    </source>
</evidence>
<feature type="domain" description="Phosphoethanolamine transferase N-terminal" evidence="10">
    <location>
        <begin position="61"/>
        <end position="210"/>
    </location>
</feature>
<dbReference type="NCBIfam" id="NF028537">
    <property type="entry name" value="P_eth_NH2_trans"/>
    <property type="match status" value="1"/>
</dbReference>
<feature type="transmembrane region" description="Helical" evidence="8">
    <location>
        <begin position="122"/>
        <end position="143"/>
    </location>
</feature>
<sequence>MIMLLQKLKIRPISLLTFNLLLAIWLGVFLNIAFYEKLQSLTPYTGIKAGLFVAASVLVVVALYNFIFQLFNWKWTAKPIAIALVFIGGFASYAVSTLGVLITSDQVQNLMQTDMAEARDTWSWHLVVWTLGMTVLPIIAILMVKLKSEPIVGQLLKKVIASVVSLAMVGGLLFVFYVDFAAIFRENRDLKGMISPQNMIASFASYYKKKAPKENLPLVTYGEDATMQKTDASKLPKLMVLVVGETARAENFSLNGYSKNTNPKLSKQDIINFSKVSSCGTATAVSVPCMFSGMPREDYDESLANHREGLLDIAKRAGYQVTWIDNNSGCKGTCDRVEQFKIPEPIQKKWCKDEECFDDILIDSLKAYLATIPKDDTRPHLVVLHQMGSHGPAYYKRVPPQYKVFKPTCDTNAIQGCSRDELLNSYDNTLLYTDYVLDSLIETLKTATQYETGLWYLSDHGESTGESGMYLHGAPYAIAPSQQTHVPMLMWFSDAWKQQAQKQMSCLSQQRQKELSQDNLFPTMLSLLDVKTKVIDPKNDMLATCSNP</sequence>
<dbReference type="EMBL" id="JRUE01000053">
    <property type="protein sequence ID" value="KXZ73769.1"/>
    <property type="molecule type" value="Genomic_DNA"/>
</dbReference>
<dbReference type="InterPro" id="IPR017850">
    <property type="entry name" value="Alkaline_phosphatase_core_sf"/>
</dbReference>
<proteinExistence type="predicted"/>
<dbReference type="Pfam" id="PF00884">
    <property type="entry name" value="Sulfatase"/>
    <property type="match status" value="1"/>
</dbReference>
<dbReference type="InterPro" id="IPR040423">
    <property type="entry name" value="PEA_transferase"/>
</dbReference>
<evidence type="ECO:0000313" key="11">
    <source>
        <dbReference type="EMBL" id="KXZ73769.1"/>
    </source>
</evidence>
<evidence type="ECO:0000256" key="3">
    <source>
        <dbReference type="ARBA" id="ARBA00022519"/>
    </source>
</evidence>
<evidence type="ECO:0000256" key="2">
    <source>
        <dbReference type="ARBA" id="ARBA00022475"/>
    </source>
</evidence>
<feature type="transmembrane region" description="Helical" evidence="8">
    <location>
        <begin position="80"/>
        <end position="102"/>
    </location>
</feature>
<evidence type="ECO:0000256" key="7">
    <source>
        <dbReference type="ARBA" id="ARBA00023136"/>
    </source>
</evidence>
<dbReference type="Pfam" id="PF08019">
    <property type="entry name" value="EptA_B_N"/>
    <property type="match status" value="1"/>
</dbReference>
<keyword evidence="2" id="KW-1003">Cell membrane</keyword>
<keyword evidence="5 8" id="KW-0812">Transmembrane</keyword>
<dbReference type="Proteomes" id="UP000075680">
    <property type="component" value="Unassembled WGS sequence"/>
</dbReference>
<comment type="caution">
    <text evidence="11">The sequence shown here is derived from an EMBL/GenBank/DDBJ whole genome shotgun (WGS) entry which is preliminary data.</text>
</comment>
<dbReference type="AlphaFoldDB" id="A0A150I218"/>
<evidence type="ECO:0000313" key="12">
    <source>
        <dbReference type="Proteomes" id="UP000075680"/>
    </source>
</evidence>
<dbReference type="PATRIC" id="fig|52133.18.peg.489"/>
<keyword evidence="3" id="KW-0997">Cell inner membrane</keyword>
<name>A0A150I218_9GAMM</name>
<feature type="transmembrane region" description="Helical" evidence="8">
    <location>
        <begin position="155"/>
        <end position="178"/>
    </location>
</feature>
<evidence type="ECO:0000259" key="9">
    <source>
        <dbReference type="Pfam" id="PF00884"/>
    </source>
</evidence>
<keyword evidence="6 8" id="KW-1133">Transmembrane helix</keyword>
<keyword evidence="4 11" id="KW-0808">Transferase</keyword>
<evidence type="ECO:0000256" key="8">
    <source>
        <dbReference type="SAM" id="Phobius"/>
    </source>
</evidence>
<feature type="domain" description="Sulfatase N-terminal" evidence="9">
    <location>
        <begin position="238"/>
        <end position="530"/>
    </location>
</feature>
<evidence type="ECO:0000256" key="1">
    <source>
        <dbReference type="ARBA" id="ARBA00004429"/>
    </source>
</evidence>
<dbReference type="Gene3D" id="3.40.720.10">
    <property type="entry name" value="Alkaline Phosphatase, subunit A"/>
    <property type="match status" value="1"/>
</dbReference>
<dbReference type="InterPro" id="IPR058130">
    <property type="entry name" value="PEA_transf_C"/>
</dbReference>
<feature type="transmembrane region" description="Helical" evidence="8">
    <location>
        <begin position="12"/>
        <end position="35"/>
    </location>
</feature>
<dbReference type="EC" id="2.7.-.-" evidence="11"/>
<gene>
    <name evidence="11" type="primary">eptA</name>
    <name evidence="11" type="ORF">AVENLUH5627_00471</name>
</gene>
<accession>A0A150I218</accession>
<dbReference type="CDD" id="cd16017">
    <property type="entry name" value="LptA"/>
    <property type="match status" value="1"/>
</dbReference>
<feature type="transmembrane region" description="Helical" evidence="8">
    <location>
        <begin position="47"/>
        <end position="68"/>
    </location>
</feature>
<dbReference type="GO" id="GO:0005886">
    <property type="term" value="C:plasma membrane"/>
    <property type="evidence" value="ECO:0007669"/>
    <property type="project" value="UniProtKB-SubCell"/>
</dbReference>
<comment type="subcellular location">
    <subcellularLocation>
        <location evidence="1">Cell inner membrane</location>
        <topology evidence="1">Multi-pass membrane protein</topology>
    </subcellularLocation>
</comment>
<dbReference type="SUPFAM" id="SSF53649">
    <property type="entry name" value="Alkaline phosphatase-like"/>
    <property type="match status" value="1"/>
</dbReference>
<dbReference type="InterPro" id="IPR012549">
    <property type="entry name" value="EptA-like_N"/>
</dbReference>
<evidence type="ECO:0000256" key="6">
    <source>
        <dbReference type="ARBA" id="ARBA00022989"/>
    </source>
</evidence>
<keyword evidence="7 8" id="KW-0472">Membrane</keyword>
<dbReference type="PANTHER" id="PTHR30443">
    <property type="entry name" value="INNER MEMBRANE PROTEIN"/>
    <property type="match status" value="1"/>
</dbReference>
<organism evidence="11 12">
    <name type="scientific">Acinetobacter venetianus</name>
    <dbReference type="NCBI Taxonomy" id="52133"/>
    <lineage>
        <taxon>Bacteria</taxon>
        <taxon>Pseudomonadati</taxon>
        <taxon>Pseudomonadota</taxon>
        <taxon>Gammaproteobacteria</taxon>
        <taxon>Moraxellales</taxon>
        <taxon>Moraxellaceae</taxon>
        <taxon>Acinetobacter</taxon>
    </lineage>
</organism>